<proteinExistence type="predicted"/>
<dbReference type="RefSeq" id="XP_013329797.1">
    <property type="nucleotide sequence ID" value="XM_013474343.1"/>
</dbReference>
<sequence>MTAQHDPSLSSLPRTLPTDLQDKMSQYGQYNLDNAKFCLYALTNNLLTENDLGSICASIKTIYAHNVLAMPEEEIPDFISPAPDWSSLTEKFLNLGDILSYHVRDLDKGWKPSAGNNAGELEWYPFDFVVVTGEKKDSWKSDGLVVVHCEPEDDGPEGSSWTVDSCRMRVENLGMALEGLLWDLKYEDEKNKNCQDQTLKGPSVTSAV</sequence>
<dbReference type="OrthoDB" id="538223at2759"/>
<reference evidence="1 2" key="1">
    <citation type="submission" date="2015-04" db="EMBL/GenBank/DDBJ databases">
        <authorList>
            <person name="Heijne W.H."/>
            <person name="Fedorova N.D."/>
            <person name="Nierman W.C."/>
            <person name="Vollebregt A.W."/>
            <person name="Zhao Z."/>
            <person name="Wu L."/>
            <person name="Kumar M."/>
            <person name="Stam H."/>
            <person name="van den Berg M.A."/>
            <person name="Pel H.J."/>
        </authorList>
    </citation>
    <scope>NUCLEOTIDE SEQUENCE [LARGE SCALE GENOMIC DNA]</scope>
    <source>
        <strain evidence="1 2">CBS 393.64</strain>
    </source>
</reference>
<protein>
    <submittedName>
        <fullName evidence="1">Uncharacterized protein</fullName>
    </submittedName>
</protein>
<name>A0A0F4YYM6_RASE3</name>
<evidence type="ECO:0000313" key="1">
    <source>
        <dbReference type="EMBL" id="KKA23185.1"/>
    </source>
</evidence>
<dbReference type="GeneID" id="25315129"/>
<comment type="caution">
    <text evidence="1">The sequence shown here is derived from an EMBL/GenBank/DDBJ whole genome shotgun (WGS) entry which is preliminary data.</text>
</comment>
<gene>
    <name evidence="1" type="ORF">T310_2778</name>
</gene>
<dbReference type="EMBL" id="LASV01000109">
    <property type="protein sequence ID" value="KKA23185.1"/>
    <property type="molecule type" value="Genomic_DNA"/>
</dbReference>
<evidence type="ECO:0000313" key="2">
    <source>
        <dbReference type="Proteomes" id="UP000053958"/>
    </source>
</evidence>
<dbReference type="Proteomes" id="UP000053958">
    <property type="component" value="Unassembled WGS sequence"/>
</dbReference>
<accession>A0A0F4YYM6</accession>
<dbReference type="AlphaFoldDB" id="A0A0F4YYM6"/>
<organism evidence="1 2">
    <name type="scientific">Rasamsonia emersonii (strain ATCC 16479 / CBS 393.64 / IMI 116815)</name>
    <dbReference type="NCBI Taxonomy" id="1408163"/>
    <lineage>
        <taxon>Eukaryota</taxon>
        <taxon>Fungi</taxon>
        <taxon>Dikarya</taxon>
        <taxon>Ascomycota</taxon>
        <taxon>Pezizomycotina</taxon>
        <taxon>Eurotiomycetes</taxon>
        <taxon>Eurotiomycetidae</taxon>
        <taxon>Eurotiales</taxon>
        <taxon>Trichocomaceae</taxon>
        <taxon>Rasamsonia</taxon>
    </lineage>
</organism>
<keyword evidence="2" id="KW-1185">Reference proteome</keyword>